<evidence type="ECO:0000256" key="10">
    <source>
        <dbReference type="SAM" id="MobiDB-lite"/>
    </source>
</evidence>
<feature type="compositionally biased region" description="Basic residues" evidence="10">
    <location>
        <begin position="149"/>
        <end position="158"/>
    </location>
</feature>
<evidence type="ECO:0000256" key="4">
    <source>
        <dbReference type="ARBA" id="ARBA00022490"/>
    </source>
</evidence>
<evidence type="ECO:0000256" key="9">
    <source>
        <dbReference type="ARBA" id="ARBA00045518"/>
    </source>
</evidence>
<comment type="similarity">
    <text evidence="3">Belongs to the SRP19 family.</text>
</comment>
<reference evidence="11" key="1">
    <citation type="journal article" date="2021" name="Genome Biol. Evol.">
        <title>A High-Quality Reference Genome for a Parasitic Bivalve with Doubly Uniparental Inheritance (Bivalvia: Unionida).</title>
        <authorList>
            <person name="Smith C.H."/>
        </authorList>
    </citation>
    <scope>NUCLEOTIDE SEQUENCE</scope>
    <source>
        <strain evidence="11">CHS0354</strain>
    </source>
</reference>
<dbReference type="AlphaFoldDB" id="A0AAE0WCU2"/>
<comment type="subcellular location">
    <subcellularLocation>
        <location evidence="1">Cytoplasm</location>
    </subcellularLocation>
    <subcellularLocation>
        <location evidence="2">Nucleus</location>
        <location evidence="2">Nucleolus</location>
    </subcellularLocation>
</comment>
<evidence type="ECO:0000256" key="2">
    <source>
        <dbReference type="ARBA" id="ARBA00004604"/>
    </source>
</evidence>
<proteinExistence type="inferred from homology"/>
<dbReference type="Pfam" id="PF01922">
    <property type="entry name" value="SRP19"/>
    <property type="match status" value="1"/>
</dbReference>
<comment type="caution">
    <text evidence="11">The sequence shown here is derived from an EMBL/GenBank/DDBJ whole genome shotgun (WGS) entry which is preliminary data.</text>
</comment>
<comment type="function">
    <text evidence="9">Component of the signal recognition particle (SRP) complex, a ribonucleoprotein complex that mediates the cotranslational targeting of secretory and membrane proteins to the endoplasmic reticulum (ER). Binds directly to 7SL RNA. Mediates binding of SRP54 to the SRP complex.</text>
</comment>
<dbReference type="GO" id="GO:0005730">
    <property type="term" value="C:nucleolus"/>
    <property type="evidence" value="ECO:0007669"/>
    <property type="project" value="UniProtKB-SubCell"/>
</dbReference>
<evidence type="ECO:0000313" key="11">
    <source>
        <dbReference type="EMBL" id="KAK3609976.1"/>
    </source>
</evidence>
<dbReference type="GO" id="GO:0005786">
    <property type="term" value="C:signal recognition particle, endoplasmic reticulum targeting"/>
    <property type="evidence" value="ECO:0007669"/>
    <property type="project" value="UniProtKB-KW"/>
</dbReference>
<dbReference type="InterPro" id="IPR036521">
    <property type="entry name" value="SRP19-like_sf"/>
</dbReference>
<accession>A0AAE0WCU2</accession>
<evidence type="ECO:0000256" key="5">
    <source>
        <dbReference type="ARBA" id="ARBA00022884"/>
    </source>
</evidence>
<evidence type="ECO:0000256" key="1">
    <source>
        <dbReference type="ARBA" id="ARBA00004496"/>
    </source>
</evidence>
<dbReference type="SUPFAM" id="SSF69695">
    <property type="entry name" value="SRP19"/>
    <property type="match status" value="1"/>
</dbReference>
<reference evidence="11" key="3">
    <citation type="submission" date="2023-05" db="EMBL/GenBank/DDBJ databases">
        <authorList>
            <person name="Smith C.H."/>
        </authorList>
    </citation>
    <scope>NUCLEOTIDE SEQUENCE</scope>
    <source>
        <strain evidence="11">CHS0354</strain>
        <tissue evidence="11">Mantle</tissue>
    </source>
</reference>
<evidence type="ECO:0000256" key="3">
    <source>
        <dbReference type="ARBA" id="ARBA00008910"/>
    </source>
</evidence>
<dbReference type="InterPro" id="IPR002778">
    <property type="entry name" value="Signal_recog_particle_SRP19"/>
</dbReference>
<keyword evidence="12" id="KW-1185">Reference proteome</keyword>
<sequence>MAQQREVPQQARPWNPNFSYCDRERWICIYPAYINSKRTVKQGRRIPKDKAVENPTYTEMKDICLSAGLQIGVENKTYCKELDPRDMKNRGRIRVQIKTAEGKQLYDKFKTKYDILLYLGEMIPKLKSRQQGQSSGQGSTQQQQQSAKSQKKKGRKGK</sequence>
<dbReference type="Gene3D" id="3.30.56.30">
    <property type="entry name" value="Signal recognition particle, SRP19-like subunit"/>
    <property type="match status" value="1"/>
</dbReference>
<keyword evidence="6" id="KW-0733">Signal recognition particle</keyword>
<keyword evidence="4" id="KW-0963">Cytoplasm</keyword>
<dbReference type="PANTHER" id="PTHR17453:SF0">
    <property type="entry name" value="SIGNAL RECOGNITION PARTICLE 19 KDA PROTEIN"/>
    <property type="match status" value="1"/>
</dbReference>
<dbReference type="GO" id="GO:0006617">
    <property type="term" value="P:SRP-dependent cotranslational protein targeting to membrane, signal sequence recognition"/>
    <property type="evidence" value="ECO:0007669"/>
    <property type="project" value="TreeGrafter"/>
</dbReference>
<evidence type="ECO:0000256" key="8">
    <source>
        <dbReference type="ARBA" id="ARBA00023274"/>
    </source>
</evidence>
<keyword evidence="7" id="KW-0539">Nucleus</keyword>
<keyword evidence="8" id="KW-0687">Ribonucleoprotein</keyword>
<feature type="compositionally biased region" description="Low complexity" evidence="10">
    <location>
        <begin position="129"/>
        <end position="148"/>
    </location>
</feature>
<dbReference type="EMBL" id="JAEAOA010000720">
    <property type="protein sequence ID" value="KAK3609976.1"/>
    <property type="molecule type" value="Genomic_DNA"/>
</dbReference>
<evidence type="ECO:0000256" key="7">
    <source>
        <dbReference type="ARBA" id="ARBA00023242"/>
    </source>
</evidence>
<evidence type="ECO:0000313" key="12">
    <source>
        <dbReference type="Proteomes" id="UP001195483"/>
    </source>
</evidence>
<dbReference type="Proteomes" id="UP001195483">
    <property type="component" value="Unassembled WGS sequence"/>
</dbReference>
<evidence type="ECO:0008006" key="13">
    <source>
        <dbReference type="Google" id="ProtNLM"/>
    </source>
</evidence>
<gene>
    <name evidence="11" type="ORF">CHS0354_011815</name>
</gene>
<keyword evidence="5" id="KW-0694">RNA-binding</keyword>
<name>A0AAE0WCU2_9BIVA</name>
<dbReference type="PANTHER" id="PTHR17453">
    <property type="entry name" value="SIGNAL RECOGNITION PARTICLE 19 KD PROTEIN"/>
    <property type="match status" value="1"/>
</dbReference>
<feature type="region of interest" description="Disordered" evidence="10">
    <location>
        <begin position="127"/>
        <end position="158"/>
    </location>
</feature>
<dbReference type="GO" id="GO:0008312">
    <property type="term" value="F:7S RNA binding"/>
    <property type="evidence" value="ECO:0007669"/>
    <property type="project" value="InterPro"/>
</dbReference>
<evidence type="ECO:0000256" key="6">
    <source>
        <dbReference type="ARBA" id="ARBA00023135"/>
    </source>
</evidence>
<reference evidence="11" key="2">
    <citation type="journal article" date="2021" name="Genome Biol. Evol.">
        <title>Developing a high-quality reference genome for a parasitic bivalve with doubly uniparental inheritance (Bivalvia: Unionida).</title>
        <authorList>
            <person name="Smith C.H."/>
        </authorList>
    </citation>
    <scope>NUCLEOTIDE SEQUENCE</scope>
    <source>
        <strain evidence="11">CHS0354</strain>
        <tissue evidence="11">Mantle</tissue>
    </source>
</reference>
<dbReference type="FunFam" id="3.30.56.30:FF:000002">
    <property type="entry name" value="Signal recognition particle 19kDa"/>
    <property type="match status" value="1"/>
</dbReference>
<protein>
    <recommendedName>
        <fullName evidence="13">Signal recognition particle 19 kDa protein</fullName>
    </recommendedName>
</protein>
<organism evidence="11 12">
    <name type="scientific">Potamilus streckersoni</name>
    <dbReference type="NCBI Taxonomy" id="2493646"/>
    <lineage>
        <taxon>Eukaryota</taxon>
        <taxon>Metazoa</taxon>
        <taxon>Spiralia</taxon>
        <taxon>Lophotrochozoa</taxon>
        <taxon>Mollusca</taxon>
        <taxon>Bivalvia</taxon>
        <taxon>Autobranchia</taxon>
        <taxon>Heteroconchia</taxon>
        <taxon>Palaeoheterodonta</taxon>
        <taxon>Unionida</taxon>
        <taxon>Unionoidea</taxon>
        <taxon>Unionidae</taxon>
        <taxon>Ambleminae</taxon>
        <taxon>Lampsilini</taxon>
        <taxon>Potamilus</taxon>
    </lineage>
</organism>